<organism evidence="2 3">
    <name type="scientific">Thioflexithrix psekupsensis</name>
    <dbReference type="NCBI Taxonomy" id="1570016"/>
    <lineage>
        <taxon>Bacteria</taxon>
        <taxon>Pseudomonadati</taxon>
        <taxon>Pseudomonadota</taxon>
        <taxon>Gammaproteobacteria</taxon>
        <taxon>Thiotrichales</taxon>
        <taxon>Thioflexithrix</taxon>
    </lineage>
</organism>
<dbReference type="RefSeq" id="WP_086487648.1">
    <property type="nucleotide sequence ID" value="NZ_MSLT01000012.1"/>
</dbReference>
<accession>A0A251X798</accession>
<evidence type="ECO:0000256" key="1">
    <source>
        <dbReference type="SAM" id="Phobius"/>
    </source>
</evidence>
<protein>
    <submittedName>
        <fullName evidence="2">Uncharacterized protein</fullName>
    </submittedName>
</protein>
<feature type="transmembrane region" description="Helical" evidence="1">
    <location>
        <begin position="29"/>
        <end position="50"/>
    </location>
</feature>
<feature type="transmembrane region" description="Helical" evidence="1">
    <location>
        <begin position="71"/>
        <end position="97"/>
    </location>
</feature>
<dbReference type="AlphaFoldDB" id="A0A251X798"/>
<proteinExistence type="predicted"/>
<reference evidence="2 3" key="1">
    <citation type="submission" date="2016-12" db="EMBL/GenBank/DDBJ databases">
        <title>Thioflexothrix psekupsii D3 genome sequencing and assembly.</title>
        <authorList>
            <person name="Fomenkov A."/>
            <person name="Vincze T."/>
            <person name="Grabovich M."/>
            <person name="Anton B.P."/>
            <person name="Dubinina G."/>
            <person name="Orlova M."/>
            <person name="Belousova E."/>
            <person name="Roberts R.J."/>
        </authorList>
    </citation>
    <scope>NUCLEOTIDE SEQUENCE [LARGE SCALE GENOMIC DNA]</scope>
    <source>
        <strain evidence="2">D3</strain>
    </source>
</reference>
<gene>
    <name evidence="2" type="ORF">TPSD3_05840</name>
</gene>
<name>A0A251X798_9GAMM</name>
<feature type="transmembrane region" description="Helical" evidence="1">
    <location>
        <begin position="103"/>
        <end position="122"/>
    </location>
</feature>
<evidence type="ECO:0000313" key="3">
    <source>
        <dbReference type="Proteomes" id="UP000194798"/>
    </source>
</evidence>
<feature type="transmembrane region" description="Helical" evidence="1">
    <location>
        <begin position="7"/>
        <end position="23"/>
    </location>
</feature>
<dbReference type="Proteomes" id="UP000194798">
    <property type="component" value="Unassembled WGS sequence"/>
</dbReference>
<sequence>MQHIKPLAALLMAYFILIIWRDIYAFSCVILIIPMIVMSIMMIGLFQFAAKKRWCLATCYFQPSSLLYQIFTGKIFVFIRAILTALFLTVVLLVQMVLWEWKILVILLMNLFLLYGLYHFILSSLKLSIHPQMRFVIAKNWTVSINLLMMIFVLAGVQYYSFIPDYLDPSLAKTLNNATVHLVSECDMVRYLLQMGAEKDAFSWWLMVTGNEWISDQVISGIVWTLFLLSGGVAVWGYNRYLIEVADLFLVKEENSEITSHHNH</sequence>
<feature type="transmembrane region" description="Helical" evidence="1">
    <location>
        <begin position="218"/>
        <end position="238"/>
    </location>
</feature>
<keyword evidence="1" id="KW-0472">Membrane</keyword>
<keyword evidence="3" id="KW-1185">Reference proteome</keyword>
<comment type="caution">
    <text evidence="2">The sequence shown here is derived from an EMBL/GenBank/DDBJ whole genome shotgun (WGS) entry which is preliminary data.</text>
</comment>
<evidence type="ECO:0000313" key="2">
    <source>
        <dbReference type="EMBL" id="OUD13866.1"/>
    </source>
</evidence>
<dbReference type="EMBL" id="MSLT01000012">
    <property type="protein sequence ID" value="OUD13866.1"/>
    <property type="molecule type" value="Genomic_DNA"/>
</dbReference>
<feature type="transmembrane region" description="Helical" evidence="1">
    <location>
        <begin position="143"/>
        <end position="163"/>
    </location>
</feature>
<keyword evidence="1" id="KW-0812">Transmembrane</keyword>
<keyword evidence="1" id="KW-1133">Transmembrane helix</keyword>